<name>A0A3A6PCY6_9BACL</name>
<organism evidence="4 5">
    <name type="scientific">Paenibacillus pinisoli</name>
    <dbReference type="NCBI Taxonomy" id="1276110"/>
    <lineage>
        <taxon>Bacteria</taxon>
        <taxon>Bacillati</taxon>
        <taxon>Bacillota</taxon>
        <taxon>Bacilli</taxon>
        <taxon>Bacillales</taxon>
        <taxon>Paenibacillaceae</taxon>
        <taxon>Paenibacillus</taxon>
    </lineage>
</organism>
<dbReference type="EMBL" id="QXQB01000004">
    <property type="protein sequence ID" value="RJX38497.1"/>
    <property type="molecule type" value="Genomic_DNA"/>
</dbReference>
<dbReference type="PROSITE" id="PS51257">
    <property type="entry name" value="PROKAR_LIPOPROTEIN"/>
    <property type="match status" value="1"/>
</dbReference>
<feature type="domain" description="GerMN" evidence="3">
    <location>
        <begin position="79"/>
        <end position="185"/>
    </location>
</feature>
<evidence type="ECO:0000256" key="2">
    <source>
        <dbReference type="SAM" id="SignalP"/>
    </source>
</evidence>
<accession>A0A3A6PCY6</accession>
<dbReference type="Proteomes" id="UP000267798">
    <property type="component" value="Unassembled WGS sequence"/>
</dbReference>
<dbReference type="Pfam" id="PF10646">
    <property type="entry name" value="Germane"/>
    <property type="match status" value="1"/>
</dbReference>
<evidence type="ECO:0000313" key="5">
    <source>
        <dbReference type="Proteomes" id="UP000267798"/>
    </source>
</evidence>
<feature type="chain" id="PRO_5039686048" description="GerMN domain-containing protein" evidence="2">
    <location>
        <begin position="20"/>
        <end position="199"/>
    </location>
</feature>
<keyword evidence="5" id="KW-1185">Reference proteome</keyword>
<feature type="signal peptide" evidence="2">
    <location>
        <begin position="1"/>
        <end position="19"/>
    </location>
</feature>
<feature type="region of interest" description="Disordered" evidence="1">
    <location>
        <begin position="29"/>
        <end position="73"/>
    </location>
</feature>
<dbReference type="InterPro" id="IPR019606">
    <property type="entry name" value="GerMN"/>
</dbReference>
<evidence type="ECO:0000256" key="1">
    <source>
        <dbReference type="SAM" id="MobiDB-lite"/>
    </source>
</evidence>
<proteinExistence type="predicted"/>
<sequence length="199" mass="20748">MHKTGHALRVLIASFVVIAALSGCGAQEKTNVDTQGGVGASPTAESTGGPTSEPEESGNEPSPVPSSPASSDGLEITIYATDAELEKTLERKVAIPNAGEADIVKSALAELQKDAGDGSVSLWKDVHILAVTLKDGIVTVDIHIPDEARLGAPGELQMVETLKSTLFQFSFVEGIDILVVGEAVESMMGHVELDHPIVR</sequence>
<evidence type="ECO:0000259" key="3">
    <source>
        <dbReference type="Pfam" id="PF10646"/>
    </source>
</evidence>
<reference evidence="4 5" key="1">
    <citation type="submission" date="2018-09" db="EMBL/GenBank/DDBJ databases">
        <title>Paenibacillus aracenensis nov. sp. isolated from a cave in southern Spain.</title>
        <authorList>
            <person name="Jurado V."/>
            <person name="Gutierrez-Patricio S."/>
            <person name="Gonzalez-Pimentel J.L."/>
            <person name="Miller A.Z."/>
            <person name="Laiz L."/>
            <person name="Saiz-Jimenez C."/>
        </authorList>
    </citation>
    <scope>NUCLEOTIDE SEQUENCE [LARGE SCALE GENOMIC DNA]</scope>
    <source>
        <strain evidence="4 5">JCM 19203</strain>
    </source>
</reference>
<evidence type="ECO:0000313" key="4">
    <source>
        <dbReference type="EMBL" id="RJX38497.1"/>
    </source>
</evidence>
<dbReference type="AlphaFoldDB" id="A0A3A6PCY6"/>
<protein>
    <recommendedName>
        <fullName evidence="3">GerMN domain-containing protein</fullName>
    </recommendedName>
</protein>
<gene>
    <name evidence="4" type="ORF">D3P09_20855</name>
</gene>
<keyword evidence="2" id="KW-0732">Signal</keyword>
<comment type="caution">
    <text evidence="4">The sequence shown here is derived from an EMBL/GenBank/DDBJ whole genome shotgun (WGS) entry which is preliminary data.</text>
</comment>
<dbReference type="RefSeq" id="WP_120113304.1">
    <property type="nucleotide sequence ID" value="NZ_QXQB01000004.1"/>
</dbReference>
<dbReference type="OrthoDB" id="1954033at2"/>